<dbReference type="OrthoDB" id="9798761at2"/>
<dbReference type="InterPro" id="IPR011089">
    <property type="entry name" value="GmrSD_C"/>
</dbReference>
<dbReference type="PANTHER" id="PTHR35149">
    <property type="entry name" value="SLL5132 PROTEIN"/>
    <property type="match status" value="1"/>
</dbReference>
<gene>
    <name evidence="3" type="ORF">B0188_09255</name>
</gene>
<protein>
    <recommendedName>
        <fullName evidence="5">DUF262 domain-containing protein</fullName>
    </recommendedName>
</protein>
<dbReference type="Proteomes" id="UP000190023">
    <property type="component" value="Unassembled WGS sequence"/>
</dbReference>
<reference evidence="3 4" key="1">
    <citation type="submission" date="2017-02" db="EMBL/GenBank/DDBJ databases">
        <title>Draft genome sequence of Haemophilus felis CCUG 31170 type strain.</title>
        <authorList>
            <person name="Engstrom-Jakobsson H."/>
            <person name="Salva-Serra F."/>
            <person name="Thorell K."/>
            <person name="Gonzales-Siles L."/>
            <person name="Karlsson R."/>
            <person name="Boulund F."/>
            <person name="Engstrand L."/>
            <person name="Kristiansson E."/>
            <person name="Moore E."/>
        </authorList>
    </citation>
    <scope>NUCLEOTIDE SEQUENCE [LARGE SCALE GENOMIC DNA]</scope>
    <source>
        <strain evidence="3 4">CCUG 31170</strain>
    </source>
</reference>
<evidence type="ECO:0008006" key="5">
    <source>
        <dbReference type="Google" id="ProtNLM"/>
    </source>
</evidence>
<comment type="caution">
    <text evidence="3">The sequence shown here is derived from an EMBL/GenBank/DDBJ whole genome shotgun (WGS) entry which is preliminary data.</text>
</comment>
<dbReference type="STRING" id="123822.B0188_09255"/>
<dbReference type="PANTHER" id="PTHR35149:SF2">
    <property type="entry name" value="DUF262 DOMAIN-CONTAINING PROTEIN"/>
    <property type="match status" value="1"/>
</dbReference>
<dbReference type="InterPro" id="IPR004919">
    <property type="entry name" value="GmrSD_N"/>
</dbReference>
<dbReference type="Pfam" id="PF03235">
    <property type="entry name" value="GmrSD_N"/>
    <property type="match status" value="1"/>
</dbReference>
<dbReference type="EMBL" id="MUYB01000041">
    <property type="protein sequence ID" value="OOS01859.1"/>
    <property type="molecule type" value="Genomic_DNA"/>
</dbReference>
<feature type="domain" description="GmrSD restriction endonucleases C-terminal" evidence="2">
    <location>
        <begin position="443"/>
        <end position="557"/>
    </location>
</feature>
<sequence length="570" mass="67473">MADLHIGKQTIYELFSGIKNKKFIIPDYQRPYKWDKEKCETLWNDIEQFSDTNPTEDDFYFLGTIVSFENDDKNQEIIDGQQRITSFTLLLRAFYKKLEDATKSDNEIEGLKRQLKPCLWNVNKISGDVDNYSDMKVHSLVIDDEERDIFHSIIETGNVVEEAKDNYSKNYKFFKEQCDKYAMNNPTRWKELYVTILNHCIILPIKCESQDTALTIFSTLNDRGMPLSDSDIFKAKLYSFQKEEEKSKFIDSWKEISAICKKGKVSIDELFRYYSHIIRARNGDTSKEIGLRKFYSQNNYSHLRTPNLLPEIKLLALFWEHINSDIEIRDELKYNLSFESRKYLSCLKCYTNEYWKYVVSVFFIRYKDSSNFDNIFQGFIKKVVSYFLVKYLEEPSVNSIKDDVFKNCALILGQLKTPSSDLADKNRKLYEKLENGLIELINDRKKLTRSMLLLNAYLTEGQNDLIDEHVEIEHIFPRKWQDTNYNGWSSKDTEIYLEKCGNKILFEKKLNIQAGNGYFNQKKGKYAQSKIQEVLNLSKYPNEDWLKTDIENRDKEIKERLLAFFKDNLK</sequence>
<evidence type="ECO:0000313" key="3">
    <source>
        <dbReference type="EMBL" id="OOS01859.1"/>
    </source>
</evidence>
<keyword evidence="4" id="KW-1185">Reference proteome</keyword>
<accession>A0A1T0AWE9</accession>
<dbReference type="Pfam" id="PF07510">
    <property type="entry name" value="GmrSD_C"/>
    <property type="match status" value="1"/>
</dbReference>
<evidence type="ECO:0000259" key="1">
    <source>
        <dbReference type="Pfam" id="PF03235"/>
    </source>
</evidence>
<evidence type="ECO:0000259" key="2">
    <source>
        <dbReference type="Pfam" id="PF07510"/>
    </source>
</evidence>
<organism evidence="3 4">
    <name type="scientific">[Haemophilus] felis</name>
    <dbReference type="NCBI Taxonomy" id="123822"/>
    <lineage>
        <taxon>Bacteria</taxon>
        <taxon>Pseudomonadati</taxon>
        <taxon>Pseudomonadota</taxon>
        <taxon>Gammaproteobacteria</taxon>
        <taxon>Pasteurellales</taxon>
        <taxon>Pasteurellaceae</taxon>
    </lineage>
</organism>
<name>A0A1T0AWE9_9PAST</name>
<evidence type="ECO:0000313" key="4">
    <source>
        <dbReference type="Proteomes" id="UP000190023"/>
    </source>
</evidence>
<feature type="domain" description="GmrSD restriction endonucleases N-terminal" evidence="1">
    <location>
        <begin position="11"/>
        <end position="237"/>
    </location>
</feature>
<proteinExistence type="predicted"/>
<dbReference type="AlphaFoldDB" id="A0A1T0AWE9"/>